<dbReference type="AlphaFoldDB" id="A0A6J6C405"/>
<dbReference type="SUPFAM" id="SSF52096">
    <property type="entry name" value="ClpP/crotonase"/>
    <property type="match status" value="1"/>
</dbReference>
<sequence>MTAPRPDGTWVVGRDDHVCVLRYDGATRRTMGIDGAAQVAALVAERAARPEPPVLVLVVDVLHAELAEVKQMGEGRPIGDWAPWLAAIDGVEGYPSATVVAVPVQATCGGLELSLAADIRVASPSARLGVLETRMGIMPGAGGTQRLPGLIGTGNAALLVLTGEAISGAEAHRMGLVQLVADDPVARAIELAESLALIGHQVLAAAKRGLAAARGGSPEGFRTEGRAFLSLVHLPTTQRRIDDWLAQQADGRNPAVRHSPLP</sequence>
<accession>A0A6J6C405</accession>
<dbReference type="CDD" id="cd06558">
    <property type="entry name" value="crotonase-like"/>
    <property type="match status" value="1"/>
</dbReference>
<dbReference type="EMBL" id="CAEZSR010000012">
    <property type="protein sequence ID" value="CAB4545028.1"/>
    <property type="molecule type" value="Genomic_DNA"/>
</dbReference>
<dbReference type="Gene3D" id="3.90.226.10">
    <property type="entry name" value="2-enoyl-CoA Hydratase, Chain A, domain 1"/>
    <property type="match status" value="1"/>
</dbReference>
<gene>
    <name evidence="1" type="ORF">UFOPK1493_00592</name>
</gene>
<dbReference type="PANTHER" id="PTHR11941">
    <property type="entry name" value="ENOYL-COA HYDRATASE-RELATED"/>
    <property type="match status" value="1"/>
</dbReference>
<dbReference type="InterPro" id="IPR029045">
    <property type="entry name" value="ClpP/crotonase-like_dom_sf"/>
</dbReference>
<dbReference type="GO" id="GO:0003824">
    <property type="term" value="F:catalytic activity"/>
    <property type="evidence" value="ECO:0007669"/>
    <property type="project" value="UniProtKB-ARBA"/>
</dbReference>
<dbReference type="InterPro" id="IPR001753">
    <property type="entry name" value="Enoyl-CoA_hydra/iso"/>
</dbReference>
<protein>
    <submittedName>
        <fullName evidence="1">Unannotated protein</fullName>
    </submittedName>
</protein>
<organism evidence="1">
    <name type="scientific">freshwater metagenome</name>
    <dbReference type="NCBI Taxonomy" id="449393"/>
    <lineage>
        <taxon>unclassified sequences</taxon>
        <taxon>metagenomes</taxon>
        <taxon>ecological metagenomes</taxon>
    </lineage>
</organism>
<proteinExistence type="predicted"/>
<evidence type="ECO:0000313" key="1">
    <source>
        <dbReference type="EMBL" id="CAB4545028.1"/>
    </source>
</evidence>
<dbReference type="GO" id="GO:0006635">
    <property type="term" value="P:fatty acid beta-oxidation"/>
    <property type="evidence" value="ECO:0007669"/>
    <property type="project" value="TreeGrafter"/>
</dbReference>
<name>A0A6J6C405_9ZZZZ</name>
<dbReference type="PANTHER" id="PTHR11941:SF54">
    <property type="entry name" value="ENOYL-COA HYDRATASE, MITOCHONDRIAL"/>
    <property type="match status" value="1"/>
</dbReference>
<dbReference type="Pfam" id="PF00378">
    <property type="entry name" value="ECH_1"/>
    <property type="match status" value="1"/>
</dbReference>
<reference evidence="1" key="1">
    <citation type="submission" date="2020-05" db="EMBL/GenBank/DDBJ databases">
        <authorList>
            <person name="Chiriac C."/>
            <person name="Salcher M."/>
            <person name="Ghai R."/>
            <person name="Kavagutti S V."/>
        </authorList>
    </citation>
    <scope>NUCLEOTIDE SEQUENCE</scope>
</reference>